<dbReference type="Gene3D" id="4.10.830.10">
    <property type="entry name" value="30s Ribosomal Protein S14, Chain N"/>
    <property type="match status" value="1"/>
</dbReference>
<evidence type="ECO:0000256" key="6">
    <source>
        <dbReference type="ARBA" id="ARBA00023274"/>
    </source>
</evidence>
<dbReference type="Pfam" id="PF00253">
    <property type="entry name" value="Ribosomal_S14"/>
    <property type="match status" value="1"/>
</dbReference>
<dbReference type="SUPFAM" id="SSF57716">
    <property type="entry name" value="Glucocorticoid receptor-like (DNA-binding domain)"/>
    <property type="match status" value="1"/>
</dbReference>
<keyword evidence="1" id="KW-0479">Metal-binding</keyword>
<dbReference type="GO" id="GO:0015935">
    <property type="term" value="C:small ribosomal subunit"/>
    <property type="evidence" value="ECO:0007669"/>
    <property type="project" value="TreeGrafter"/>
</dbReference>
<evidence type="ECO:0000256" key="7">
    <source>
        <dbReference type="ARBA" id="ARBA00035167"/>
    </source>
</evidence>
<dbReference type="GO" id="GO:0046872">
    <property type="term" value="F:metal ion binding"/>
    <property type="evidence" value="ECO:0007669"/>
    <property type="project" value="UniProtKB-KW"/>
</dbReference>
<gene>
    <name evidence="8" type="primary">rpsN</name>
    <name evidence="8" type="ORF">A2431_02025</name>
</gene>
<evidence type="ECO:0000313" key="9">
    <source>
        <dbReference type="Proteomes" id="UP000177697"/>
    </source>
</evidence>
<dbReference type="NCBIfam" id="NF005974">
    <property type="entry name" value="PRK08061.1"/>
    <property type="match status" value="1"/>
</dbReference>
<dbReference type="PROSITE" id="PS00527">
    <property type="entry name" value="RIBOSOMAL_S14"/>
    <property type="match status" value="1"/>
</dbReference>
<dbReference type="GO" id="GO:0019843">
    <property type="term" value="F:rRNA binding"/>
    <property type="evidence" value="ECO:0007669"/>
    <property type="project" value="UniProtKB-KW"/>
</dbReference>
<dbReference type="AlphaFoldDB" id="A0A1G2V490"/>
<dbReference type="InterPro" id="IPR043140">
    <property type="entry name" value="Ribosomal_uS14_sf"/>
</dbReference>
<evidence type="ECO:0000256" key="5">
    <source>
        <dbReference type="ARBA" id="ARBA00022980"/>
    </source>
</evidence>
<reference evidence="8 9" key="1">
    <citation type="journal article" date="2016" name="Nat. Commun.">
        <title>Thousands of microbial genomes shed light on interconnected biogeochemical processes in an aquifer system.</title>
        <authorList>
            <person name="Anantharaman K."/>
            <person name="Brown C.T."/>
            <person name="Hug L.A."/>
            <person name="Sharon I."/>
            <person name="Castelle C.J."/>
            <person name="Probst A.J."/>
            <person name="Thomas B.C."/>
            <person name="Singh A."/>
            <person name="Wilkins M.J."/>
            <person name="Karaoz U."/>
            <person name="Brodie E.L."/>
            <person name="Williams K.H."/>
            <person name="Hubbard S.S."/>
            <person name="Banfield J.F."/>
        </authorList>
    </citation>
    <scope>NUCLEOTIDE SEQUENCE [LARGE SCALE GENOMIC DNA]</scope>
</reference>
<dbReference type="InterPro" id="IPR023053">
    <property type="entry name" value="Ribosomal_uS14_bact"/>
</dbReference>
<dbReference type="Proteomes" id="UP000177697">
    <property type="component" value="Unassembled WGS sequence"/>
</dbReference>
<dbReference type="GO" id="GO:0003735">
    <property type="term" value="F:structural constituent of ribosome"/>
    <property type="evidence" value="ECO:0007669"/>
    <property type="project" value="InterPro"/>
</dbReference>
<name>A0A1G2V490_9BACT</name>
<evidence type="ECO:0000256" key="2">
    <source>
        <dbReference type="ARBA" id="ARBA00022730"/>
    </source>
</evidence>
<organism evidence="8 9">
    <name type="scientific">Candidatus Zambryskibacteria bacterium RIFOXYC1_FULL_39_10</name>
    <dbReference type="NCBI Taxonomy" id="1802779"/>
    <lineage>
        <taxon>Bacteria</taxon>
        <taxon>Candidatus Zambryskiibacteriota</taxon>
    </lineage>
</organism>
<keyword evidence="5 8" id="KW-0689">Ribosomal protein</keyword>
<keyword evidence="2" id="KW-0699">rRNA-binding</keyword>
<evidence type="ECO:0000256" key="3">
    <source>
        <dbReference type="ARBA" id="ARBA00022833"/>
    </source>
</evidence>
<evidence type="ECO:0000256" key="4">
    <source>
        <dbReference type="ARBA" id="ARBA00022884"/>
    </source>
</evidence>
<dbReference type="GO" id="GO:0005737">
    <property type="term" value="C:cytoplasm"/>
    <property type="evidence" value="ECO:0007669"/>
    <property type="project" value="UniProtKB-ARBA"/>
</dbReference>
<evidence type="ECO:0000256" key="1">
    <source>
        <dbReference type="ARBA" id="ARBA00022723"/>
    </source>
</evidence>
<dbReference type="GO" id="GO:0006412">
    <property type="term" value="P:translation"/>
    <property type="evidence" value="ECO:0007669"/>
    <property type="project" value="InterPro"/>
</dbReference>
<dbReference type="EMBL" id="MHWW01000002">
    <property type="protein sequence ID" value="OHB16459.1"/>
    <property type="molecule type" value="Genomic_DNA"/>
</dbReference>
<keyword evidence="6" id="KW-0687">Ribonucleoprotein</keyword>
<proteinExistence type="predicted"/>
<dbReference type="PANTHER" id="PTHR19836:SF19">
    <property type="entry name" value="SMALL RIBOSOMAL SUBUNIT PROTEIN US14M"/>
    <property type="match status" value="1"/>
</dbReference>
<sequence>MAKTSVIARSLKKPKFSTRIVRRCFKCGRGRAYMGDFALCRICFRELANEGRIPGVKKSSW</sequence>
<dbReference type="PANTHER" id="PTHR19836">
    <property type="entry name" value="30S RIBOSOMAL PROTEIN S14"/>
    <property type="match status" value="1"/>
</dbReference>
<dbReference type="InterPro" id="IPR018271">
    <property type="entry name" value="Ribosomal_uS14_CS"/>
</dbReference>
<dbReference type="InterPro" id="IPR001209">
    <property type="entry name" value="Ribosomal_uS14"/>
</dbReference>
<keyword evidence="4" id="KW-0694">RNA-binding</keyword>
<accession>A0A1G2V490</accession>
<comment type="caution">
    <text evidence="8">The sequence shown here is derived from an EMBL/GenBank/DDBJ whole genome shotgun (WGS) entry which is preliminary data.</text>
</comment>
<evidence type="ECO:0000313" key="8">
    <source>
        <dbReference type="EMBL" id="OHB16459.1"/>
    </source>
</evidence>
<keyword evidence="3" id="KW-0862">Zinc</keyword>
<protein>
    <recommendedName>
        <fullName evidence="7">Small ribosomal subunit protein uS14</fullName>
    </recommendedName>
</protein>